<evidence type="ECO:0000313" key="2">
    <source>
        <dbReference type="EMBL" id="CAF1084628.1"/>
    </source>
</evidence>
<accession>A0A814MW99</accession>
<dbReference type="Proteomes" id="UP000663864">
    <property type="component" value="Unassembled WGS sequence"/>
</dbReference>
<comment type="caution">
    <text evidence="2">The sequence shown here is derived from an EMBL/GenBank/DDBJ whole genome shotgun (WGS) entry which is preliminary data.</text>
</comment>
<dbReference type="AlphaFoldDB" id="A0A814MW99"/>
<dbReference type="InterPro" id="IPR032867">
    <property type="entry name" value="DYW_dom"/>
</dbReference>
<protein>
    <recommendedName>
        <fullName evidence="1">DYW domain-containing protein</fullName>
    </recommendedName>
</protein>
<dbReference type="GO" id="GO:0008270">
    <property type="term" value="F:zinc ion binding"/>
    <property type="evidence" value="ECO:0007669"/>
    <property type="project" value="InterPro"/>
</dbReference>
<dbReference type="Pfam" id="PF14432">
    <property type="entry name" value="DYW_deaminase"/>
    <property type="match status" value="1"/>
</dbReference>
<evidence type="ECO:0000259" key="1">
    <source>
        <dbReference type="Pfam" id="PF14432"/>
    </source>
</evidence>
<proteinExistence type="predicted"/>
<sequence length="330" mass="39144">MTLKSCIHLYNYQYNIKTQEQILSNSLKNFFIQTSFIHFYNRYNHNKYNHHLFSIIVNKTITIYSNICIGLMSKKIFDSLNKIIFAPYNYLHDKLSFSSIFNLYFHIDYLNDLLIFDETEKMINDYEKSNFSCSVIDMTMLSDIYVDQHLILTQKLDNTMKHLFFKMYSSSSKHEQNNTIHSNKKKELENKIKQEKSITNVNGQLWEFTVDDRSHPRFEEINAELDRIAIELVKHGHNLDSAWITPKVREATLRASASYYRSGRLALAFNLIQRSVPFFIQITNDIRTCQDCHEFMKPVVKLGQCKITICNSNRIHRFYKNGECSCKDYF</sequence>
<feature type="domain" description="DYW" evidence="1">
    <location>
        <begin position="240"/>
        <end position="330"/>
    </location>
</feature>
<name>A0A814MW99_9BILA</name>
<evidence type="ECO:0000313" key="3">
    <source>
        <dbReference type="Proteomes" id="UP000663864"/>
    </source>
</evidence>
<reference evidence="2" key="1">
    <citation type="submission" date="2021-02" db="EMBL/GenBank/DDBJ databases">
        <authorList>
            <person name="Nowell W R."/>
        </authorList>
    </citation>
    <scope>NUCLEOTIDE SEQUENCE</scope>
</reference>
<organism evidence="2 3">
    <name type="scientific">Rotaria sordida</name>
    <dbReference type="NCBI Taxonomy" id="392033"/>
    <lineage>
        <taxon>Eukaryota</taxon>
        <taxon>Metazoa</taxon>
        <taxon>Spiralia</taxon>
        <taxon>Gnathifera</taxon>
        <taxon>Rotifera</taxon>
        <taxon>Eurotatoria</taxon>
        <taxon>Bdelloidea</taxon>
        <taxon>Philodinida</taxon>
        <taxon>Philodinidae</taxon>
        <taxon>Rotaria</taxon>
    </lineage>
</organism>
<dbReference type="EMBL" id="CAJNOT010000806">
    <property type="protein sequence ID" value="CAF1084628.1"/>
    <property type="molecule type" value="Genomic_DNA"/>
</dbReference>
<gene>
    <name evidence="2" type="ORF">ZHD862_LOCUS16766</name>
</gene>